<dbReference type="Proteomes" id="UP000391919">
    <property type="component" value="Unassembled WGS sequence"/>
</dbReference>
<proteinExistence type="predicted"/>
<name>A0A5J4J3E0_9BACI</name>
<dbReference type="InterPro" id="IPR005598">
    <property type="entry name" value="ATP_synth_I"/>
</dbReference>
<evidence type="ECO:0000256" key="2">
    <source>
        <dbReference type="ARBA" id="ARBA00022475"/>
    </source>
</evidence>
<feature type="transmembrane region" description="Helical" evidence="6">
    <location>
        <begin position="97"/>
        <end position="120"/>
    </location>
</feature>
<comment type="caution">
    <text evidence="7">The sequence shown here is derived from an EMBL/GenBank/DDBJ whole genome shotgun (WGS) entry which is preliminary data.</text>
</comment>
<comment type="subcellular location">
    <subcellularLocation>
        <location evidence="1">Cell membrane</location>
        <topology evidence="1">Multi-pass membrane protein</topology>
    </subcellularLocation>
</comment>
<feature type="transmembrane region" description="Helical" evidence="6">
    <location>
        <begin position="74"/>
        <end position="91"/>
    </location>
</feature>
<sequence length="125" mass="14207">MPEFIQVYKRQRKYLVFLLLFYLMGLGLPPYRPVFLGLLLGTSVSLFNLWLLAKRTISVTNSIDPGKKPRAMGTGLRMTAAVIAVLFALRYPGYIDVLCVIIGIMTAYVVIMIDFFVGLLRQRKM</sequence>
<keyword evidence="8" id="KW-1185">Reference proteome</keyword>
<evidence type="ECO:0000256" key="6">
    <source>
        <dbReference type="SAM" id="Phobius"/>
    </source>
</evidence>
<dbReference type="Pfam" id="PF03899">
    <property type="entry name" value="ATP-synt_I"/>
    <property type="match status" value="1"/>
</dbReference>
<feature type="transmembrane region" description="Helical" evidence="6">
    <location>
        <begin position="34"/>
        <end position="53"/>
    </location>
</feature>
<evidence type="ECO:0000256" key="4">
    <source>
        <dbReference type="ARBA" id="ARBA00022989"/>
    </source>
</evidence>
<evidence type="ECO:0000256" key="1">
    <source>
        <dbReference type="ARBA" id="ARBA00004651"/>
    </source>
</evidence>
<gene>
    <name evidence="7" type="primary">atpI</name>
    <name evidence="7" type="ORF">BpJC7_07790</name>
</gene>
<evidence type="ECO:0000256" key="3">
    <source>
        <dbReference type="ARBA" id="ARBA00022692"/>
    </source>
</evidence>
<keyword evidence="3 6" id="KW-0812">Transmembrane</keyword>
<dbReference type="PANTHER" id="PTHR40035:SF1">
    <property type="entry name" value="ATP SYNTHASE PROTEIN I"/>
    <property type="match status" value="1"/>
</dbReference>
<evidence type="ECO:0000313" key="8">
    <source>
        <dbReference type="Proteomes" id="UP000391919"/>
    </source>
</evidence>
<feature type="transmembrane region" description="Helical" evidence="6">
    <location>
        <begin position="12"/>
        <end position="28"/>
    </location>
</feature>
<reference evidence="7 8" key="1">
    <citation type="submission" date="2019-09" db="EMBL/GenBank/DDBJ databases">
        <title>Draft genome sequence of Bacillus sp. JC-7.</title>
        <authorList>
            <person name="Tanaka N."/>
            <person name="Shiwa Y."/>
            <person name="Fujita N."/>
            <person name="Tanasupawat S."/>
        </authorList>
    </citation>
    <scope>NUCLEOTIDE SEQUENCE [LARGE SCALE GENOMIC DNA]</scope>
    <source>
        <strain evidence="7 8">JC-7</strain>
    </source>
</reference>
<keyword evidence="2" id="KW-1003">Cell membrane</keyword>
<evidence type="ECO:0000313" key="7">
    <source>
        <dbReference type="EMBL" id="GER69476.1"/>
    </source>
</evidence>
<dbReference type="GO" id="GO:0005886">
    <property type="term" value="C:plasma membrane"/>
    <property type="evidence" value="ECO:0007669"/>
    <property type="project" value="UniProtKB-SubCell"/>
</dbReference>
<dbReference type="RefSeq" id="WP_151680082.1">
    <property type="nucleotide sequence ID" value="NZ_BKZP01000006.1"/>
</dbReference>
<dbReference type="InterPro" id="IPR039072">
    <property type="entry name" value="ATP_synth_I_Bacilli"/>
</dbReference>
<dbReference type="EMBL" id="BKZQ01000007">
    <property type="protein sequence ID" value="GER69476.1"/>
    <property type="molecule type" value="Genomic_DNA"/>
</dbReference>
<dbReference type="PANTHER" id="PTHR40035">
    <property type="entry name" value="ATP SYNTHASE PROTEIN I"/>
    <property type="match status" value="1"/>
</dbReference>
<keyword evidence="5 6" id="KW-0472">Membrane</keyword>
<protein>
    <submittedName>
        <fullName evidence="7">ATP synthase protein I</fullName>
    </submittedName>
</protein>
<dbReference type="AlphaFoldDB" id="A0A5J4J3E0"/>
<organism evidence="7 8">
    <name type="scientific">Weizmannia acidilactici</name>
    <dbReference type="NCBI Taxonomy" id="2607726"/>
    <lineage>
        <taxon>Bacteria</taxon>
        <taxon>Bacillati</taxon>
        <taxon>Bacillota</taxon>
        <taxon>Bacilli</taxon>
        <taxon>Bacillales</taxon>
        <taxon>Bacillaceae</taxon>
        <taxon>Heyndrickxia</taxon>
    </lineage>
</organism>
<accession>A0A5J4J3E0</accession>
<evidence type="ECO:0000256" key="5">
    <source>
        <dbReference type="ARBA" id="ARBA00023136"/>
    </source>
</evidence>
<keyword evidence="4 6" id="KW-1133">Transmembrane helix</keyword>